<name>A0A1Q9F7B2_SYMMI</name>
<comment type="caution">
    <text evidence="1">The sequence shown here is derived from an EMBL/GenBank/DDBJ whole genome shotgun (WGS) entry which is preliminary data.</text>
</comment>
<reference evidence="1 2" key="1">
    <citation type="submission" date="2016-02" db="EMBL/GenBank/DDBJ databases">
        <title>Genome analysis of coral dinoflagellate symbionts highlights evolutionary adaptations to a symbiotic lifestyle.</title>
        <authorList>
            <person name="Aranda M."/>
            <person name="Li Y."/>
            <person name="Liew Y.J."/>
            <person name="Baumgarten S."/>
            <person name="Simakov O."/>
            <person name="Wilson M."/>
            <person name="Piel J."/>
            <person name="Ashoor H."/>
            <person name="Bougouffa S."/>
            <person name="Bajic V.B."/>
            <person name="Ryu T."/>
            <person name="Ravasi T."/>
            <person name="Bayer T."/>
            <person name="Micklem G."/>
            <person name="Kim H."/>
            <person name="Bhak J."/>
            <person name="Lajeunesse T.C."/>
            <person name="Voolstra C.R."/>
        </authorList>
    </citation>
    <scope>NUCLEOTIDE SEQUENCE [LARGE SCALE GENOMIC DNA]</scope>
    <source>
        <strain evidence="1 2">CCMP2467</strain>
    </source>
</reference>
<sequence length="189" mass="20367">MARACRSDSACAAAETGKPNLRRSISDISTAAPRYAPCVGFEVLASQVSAAQRVSQELGLDDSVQFLCQDALEANVSEAGLVWLNTYAWPADIKRRTFGGAHVPKVCPSCTYAYNVSSAVQKLLKELPESSQVVSYEPLPTEALSFQGRSLHLQTSLNLEASWDPDLTAQVTCLSFELEVPTVDDVNPA</sequence>
<keyword evidence="2" id="KW-1185">Reference proteome</keyword>
<accession>A0A1Q9F7B2</accession>
<proteinExistence type="predicted"/>
<dbReference type="Gene3D" id="3.40.50.150">
    <property type="entry name" value="Vaccinia Virus protein VP39"/>
    <property type="match status" value="1"/>
</dbReference>
<dbReference type="EMBL" id="LSRX01000002">
    <property type="protein sequence ID" value="OLQ15512.1"/>
    <property type="molecule type" value="Genomic_DNA"/>
</dbReference>
<protein>
    <submittedName>
        <fullName evidence="1">Uncharacterized protein</fullName>
    </submittedName>
</protein>
<gene>
    <name evidence="1" type="ORF">AK812_SmicGene194</name>
</gene>
<dbReference type="SUPFAM" id="SSF53335">
    <property type="entry name" value="S-adenosyl-L-methionine-dependent methyltransferases"/>
    <property type="match status" value="1"/>
</dbReference>
<dbReference type="AlphaFoldDB" id="A0A1Q9F7B2"/>
<dbReference type="OrthoDB" id="10486002at2759"/>
<evidence type="ECO:0000313" key="2">
    <source>
        <dbReference type="Proteomes" id="UP000186817"/>
    </source>
</evidence>
<organism evidence="1 2">
    <name type="scientific">Symbiodinium microadriaticum</name>
    <name type="common">Dinoflagellate</name>
    <name type="synonym">Zooxanthella microadriatica</name>
    <dbReference type="NCBI Taxonomy" id="2951"/>
    <lineage>
        <taxon>Eukaryota</taxon>
        <taxon>Sar</taxon>
        <taxon>Alveolata</taxon>
        <taxon>Dinophyceae</taxon>
        <taxon>Suessiales</taxon>
        <taxon>Symbiodiniaceae</taxon>
        <taxon>Symbiodinium</taxon>
    </lineage>
</organism>
<evidence type="ECO:0000313" key="1">
    <source>
        <dbReference type="EMBL" id="OLQ15512.1"/>
    </source>
</evidence>
<dbReference type="Proteomes" id="UP000186817">
    <property type="component" value="Unassembled WGS sequence"/>
</dbReference>
<dbReference type="InterPro" id="IPR029063">
    <property type="entry name" value="SAM-dependent_MTases_sf"/>
</dbReference>